<name>A0A9N7RJK7_STRHE</name>
<reference evidence="3" key="1">
    <citation type="submission" date="2019-12" db="EMBL/GenBank/DDBJ databases">
        <authorList>
            <person name="Scholes J."/>
        </authorList>
    </citation>
    <scope>NUCLEOTIDE SEQUENCE</scope>
</reference>
<dbReference type="GO" id="GO:0003677">
    <property type="term" value="F:DNA binding"/>
    <property type="evidence" value="ECO:0007669"/>
    <property type="project" value="InterPro"/>
</dbReference>
<proteinExistence type="predicted"/>
<evidence type="ECO:0000313" key="4">
    <source>
        <dbReference type="Proteomes" id="UP001153555"/>
    </source>
</evidence>
<accession>A0A9N7RJK7</accession>
<dbReference type="Pfam" id="PF14372">
    <property type="entry name" value="hAT-like_RNase-H"/>
    <property type="match status" value="1"/>
</dbReference>
<organism evidence="3 4">
    <name type="scientific">Striga hermonthica</name>
    <name type="common">Purple witchweed</name>
    <name type="synonym">Buchnera hermonthica</name>
    <dbReference type="NCBI Taxonomy" id="68872"/>
    <lineage>
        <taxon>Eukaryota</taxon>
        <taxon>Viridiplantae</taxon>
        <taxon>Streptophyta</taxon>
        <taxon>Embryophyta</taxon>
        <taxon>Tracheophyta</taxon>
        <taxon>Spermatophyta</taxon>
        <taxon>Magnoliopsida</taxon>
        <taxon>eudicotyledons</taxon>
        <taxon>Gunneridae</taxon>
        <taxon>Pentapetalae</taxon>
        <taxon>asterids</taxon>
        <taxon>lamiids</taxon>
        <taxon>Lamiales</taxon>
        <taxon>Orobanchaceae</taxon>
        <taxon>Buchnereae</taxon>
        <taxon>Striga</taxon>
    </lineage>
</organism>
<dbReference type="InterPro" id="IPR008906">
    <property type="entry name" value="HATC_C_dom"/>
</dbReference>
<dbReference type="OrthoDB" id="1732950at2759"/>
<dbReference type="SUPFAM" id="SSF53098">
    <property type="entry name" value="Ribonuclease H-like"/>
    <property type="match status" value="1"/>
</dbReference>
<comment type="caution">
    <text evidence="3">The sequence shown here is derived from an EMBL/GenBank/DDBJ whole genome shotgun (WGS) entry which is preliminary data.</text>
</comment>
<dbReference type="EMBL" id="CACSLK010027833">
    <property type="protein sequence ID" value="CAA0832386.1"/>
    <property type="molecule type" value="Genomic_DNA"/>
</dbReference>
<evidence type="ECO:0000313" key="3">
    <source>
        <dbReference type="EMBL" id="CAA0832386.1"/>
    </source>
</evidence>
<evidence type="ECO:0008006" key="5">
    <source>
        <dbReference type="Google" id="ProtNLM"/>
    </source>
</evidence>
<keyword evidence="4" id="KW-1185">Reference proteome</keyword>
<dbReference type="InterPro" id="IPR012337">
    <property type="entry name" value="RNaseH-like_sf"/>
</dbReference>
<dbReference type="Pfam" id="PF05699">
    <property type="entry name" value="Dimer_Tnp_hAT"/>
    <property type="match status" value="1"/>
</dbReference>
<dbReference type="GO" id="GO:0046983">
    <property type="term" value="F:protein dimerization activity"/>
    <property type="evidence" value="ECO:0007669"/>
    <property type="project" value="InterPro"/>
</dbReference>
<dbReference type="PANTHER" id="PTHR23272:SF161">
    <property type="entry name" value="ZINC FINGER BED DOMAIN-CONTAINING PROTEIN RICESLEEPER 1-LIKE"/>
    <property type="match status" value="1"/>
</dbReference>
<dbReference type="AlphaFoldDB" id="A0A9N7RJK7"/>
<evidence type="ECO:0000259" key="1">
    <source>
        <dbReference type="Pfam" id="PF05699"/>
    </source>
</evidence>
<dbReference type="PANTHER" id="PTHR23272">
    <property type="entry name" value="BED FINGER-RELATED"/>
    <property type="match status" value="1"/>
</dbReference>
<gene>
    <name evidence="3" type="ORF">SHERM_27681</name>
</gene>
<protein>
    <recommendedName>
        <fullName evidence="5">Transposase</fullName>
    </recommendedName>
</protein>
<dbReference type="InterPro" id="IPR025525">
    <property type="entry name" value="hAT-like_transposase_RNase-H"/>
</dbReference>
<evidence type="ECO:0000259" key="2">
    <source>
        <dbReference type="Pfam" id="PF14372"/>
    </source>
</evidence>
<sequence length="291" mass="34177">MLETALVFRKAFDKLEDLDTKFLNEFGDQMPCEKDWNYVAHFTKFLKRFYDVTCKLSGTLYATSNMYFPEIVRTLKEIENFEKSNDTCLKEMGKQMRDKFDKYWGSINKINLMLLIAVVLDPRYKIKYLRVKYAIHYNEKEADELVDKVIKALRILIEDYRVLNETGRGEGKEKAIEFEKEVGEDVNMDDVDDFFLEEENQQRASSKDELERYLEELSEKYRVDFDILAWWKVNSVRYPNLSCVARDVLAIQSSTVASESAFSTGGRTLDRFRSSLTPTTAEVLICCQDWL</sequence>
<feature type="domain" description="HAT C-terminal dimerisation" evidence="1">
    <location>
        <begin position="209"/>
        <end position="291"/>
    </location>
</feature>
<dbReference type="Proteomes" id="UP001153555">
    <property type="component" value="Unassembled WGS sequence"/>
</dbReference>
<feature type="domain" description="hAT-like transposase RNase-H fold" evidence="2">
    <location>
        <begin position="57"/>
        <end position="160"/>
    </location>
</feature>